<reference evidence="2" key="1">
    <citation type="submission" date="2020-08" db="EMBL/GenBank/DDBJ databases">
        <title>Genome sequencing and assembly of the red palm weevil Rhynchophorus ferrugineus.</title>
        <authorList>
            <person name="Dias G.B."/>
            <person name="Bergman C.M."/>
            <person name="Manee M."/>
        </authorList>
    </citation>
    <scope>NUCLEOTIDE SEQUENCE</scope>
    <source>
        <strain evidence="2">AA-2017</strain>
        <tissue evidence="2">Whole larva</tissue>
    </source>
</reference>
<feature type="compositionally biased region" description="Basic and acidic residues" evidence="1">
    <location>
        <begin position="141"/>
        <end position="151"/>
    </location>
</feature>
<dbReference type="Proteomes" id="UP000625711">
    <property type="component" value="Unassembled WGS sequence"/>
</dbReference>
<feature type="compositionally biased region" description="Polar residues" evidence="1">
    <location>
        <begin position="129"/>
        <end position="138"/>
    </location>
</feature>
<name>A0A834HKK0_RHYFE</name>
<feature type="compositionally biased region" description="Polar residues" evidence="1">
    <location>
        <begin position="166"/>
        <end position="182"/>
    </location>
</feature>
<evidence type="ECO:0000256" key="1">
    <source>
        <dbReference type="SAM" id="MobiDB-lite"/>
    </source>
</evidence>
<sequence length="189" mass="21477">MSDSNRAKSSLKFRICKCCAKRKRANSVSDAIESYFGKDFTEYEYVIENLAIRPVPKKLLDLVPVHSTTTSRRDDVYDLPCIENPSEPLKKQNTRSVLDWEEDSPPLKILSDDNEDDNKVMISDLDQPLSANPQISGSNHRKSDTKLEEPPPKICDPPNINKIPTDDSQYPRQVQYNTNGSSHAKIRDL</sequence>
<dbReference type="EMBL" id="JAACXV010018840">
    <property type="protein sequence ID" value="KAF7263885.1"/>
    <property type="molecule type" value="Genomic_DNA"/>
</dbReference>
<evidence type="ECO:0000313" key="3">
    <source>
        <dbReference type="Proteomes" id="UP000625711"/>
    </source>
</evidence>
<keyword evidence="3" id="KW-1185">Reference proteome</keyword>
<organism evidence="2 3">
    <name type="scientific">Rhynchophorus ferrugineus</name>
    <name type="common">Red palm weevil</name>
    <name type="synonym">Curculio ferrugineus</name>
    <dbReference type="NCBI Taxonomy" id="354439"/>
    <lineage>
        <taxon>Eukaryota</taxon>
        <taxon>Metazoa</taxon>
        <taxon>Ecdysozoa</taxon>
        <taxon>Arthropoda</taxon>
        <taxon>Hexapoda</taxon>
        <taxon>Insecta</taxon>
        <taxon>Pterygota</taxon>
        <taxon>Neoptera</taxon>
        <taxon>Endopterygota</taxon>
        <taxon>Coleoptera</taxon>
        <taxon>Polyphaga</taxon>
        <taxon>Cucujiformia</taxon>
        <taxon>Curculionidae</taxon>
        <taxon>Dryophthorinae</taxon>
        <taxon>Rhynchophorus</taxon>
    </lineage>
</organism>
<feature type="region of interest" description="Disordered" evidence="1">
    <location>
        <begin position="84"/>
        <end position="189"/>
    </location>
</feature>
<gene>
    <name evidence="2" type="ORF">GWI33_000961</name>
</gene>
<protein>
    <submittedName>
        <fullName evidence="2">Uncharacterized protein</fullName>
    </submittedName>
</protein>
<dbReference type="OrthoDB" id="6775407at2759"/>
<proteinExistence type="predicted"/>
<accession>A0A834HKK0</accession>
<dbReference type="AlphaFoldDB" id="A0A834HKK0"/>
<comment type="caution">
    <text evidence="2">The sequence shown here is derived from an EMBL/GenBank/DDBJ whole genome shotgun (WGS) entry which is preliminary data.</text>
</comment>
<evidence type="ECO:0000313" key="2">
    <source>
        <dbReference type="EMBL" id="KAF7263885.1"/>
    </source>
</evidence>